<dbReference type="Pfam" id="PF23002">
    <property type="entry name" value="PIN-like_DDX60"/>
    <property type="match status" value="1"/>
</dbReference>
<dbReference type="GO" id="GO:0005524">
    <property type="term" value="F:ATP binding"/>
    <property type="evidence" value="ECO:0007669"/>
    <property type="project" value="UniProtKB-KW"/>
</dbReference>
<dbReference type="PROSITE" id="PS51194">
    <property type="entry name" value="HELICASE_CTER"/>
    <property type="match status" value="1"/>
</dbReference>
<dbReference type="CDD" id="cd18025">
    <property type="entry name" value="DEXHc_DDX60"/>
    <property type="match status" value="1"/>
</dbReference>
<dbReference type="InterPro" id="IPR011545">
    <property type="entry name" value="DEAD/DEAH_box_helicase_dom"/>
</dbReference>
<dbReference type="GO" id="GO:0016787">
    <property type="term" value="F:hydrolase activity"/>
    <property type="evidence" value="ECO:0007669"/>
    <property type="project" value="UniProtKB-KW"/>
</dbReference>
<evidence type="ECO:0000259" key="8">
    <source>
        <dbReference type="PROSITE" id="PS51194"/>
    </source>
</evidence>
<evidence type="ECO:0000313" key="9">
    <source>
        <dbReference type="EMBL" id="KEY74829.1"/>
    </source>
</evidence>
<reference evidence="9 10" key="1">
    <citation type="journal article" date="2014" name="BMC Genomics">
        <title>Comparative genome sequencing reveals chemotype-specific gene clusters in the toxigenic black mold Stachybotrys.</title>
        <authorList>
            <person name="Semeiks J."/>
            <person name="Borek D."/>
            <person name="Otwinowski Z."/>
            <person name="Grishin N.V."/>
        </authorList>
    </citation>
    <scope>NUCLEOTIDE SEQUENCE [LARGE SCALE GENOMIC DNA]</scope>
    <source>
        <strain evidence="10">CBS 109288 / IBT 7711</strain>
    </source>
</reference>
<evidence type="ECO:0000256" key="2">
    <source>
        <dbReference type="ARBA" id="ARBA00022801"/>
    </source>
</evidence>
<dbReference type="SMART" id="SM00490">
    <property type="entry name" value="HELICc"/>
    <property type="match status" value="1"/>
</dbReference>
<evidence type="ECO:0000256" key="6">
    <source>
        <dbReference type="SAM" id="MobiDB-lite"/>
    </source>
</evidence>
<evidence type="ECO:0000259" key="7">
    <source>
        <dbReference type="PROSITE" id="PS51192"/>
    </source>
</evidence>
<dbReference type="InterPro" id="IPR059032">
    <property type="entry name" value="WHD_DDX60"/>
</dbReference>
<dbReference type="GO" id="GO:0005737">
    <property type="term" value="C:cytoplasm"/>
    <property type="evidence" value="ECO:0007669"/>
    <property type="project" value="TreeGrafter"/>
</dbReference>
<keyword evidence="4" id="KW-0067">ATP-binding</keyword>
<dbReference type="OrthoDB" id="2320933at2759"/>
<dbReference type="GO" id="GO:0004386">
    <property type="term" value="F:helicase activity"/>
    <property type="evidence" value="ECO:0007669"/>
    <property type="project" value="UniProtKB-KW"/>
</dbReference>
<evidence type="ECO:0000256" key="4">
    <source>
        <dbReference type="ARBA" id="ARBA00022840"/>
    </source>
</evidence>
<feature type="domain" description="Helicase ATP-binding" evidence="7">
    <location>
        <begin position="727"/>
        <end position="900"/>
    </location>
</feature>
<organism evidence="9 10">
    <name type="scientific">Stachybotrys chartarum (strain CBS 109288 / IBT 7711)</name>
    <name type="common">Toxic black mold</name>
    <name type="synonym">Stilbospora chartarum</name>
    <dbReference type="NCBI Taxonomy" id="1280523"/>
    <lineage>
        <taxon>Eukaryota</taxon>
        <taxon>Fungi</taxon>
        <taxon>Dikarya</taxon>
        <taxon>Ascomycota</taxon>
        <taxon>Pezizomycotina</taxon>
        <taxon>Sordariomycetes</taxon>
        <taxon>Hypocreomycetidae</taxon>
        <taxon>Hypocreales</taxon>
        <taxon>Stachybotryaceae</taxon>
        <taxon>Stachybotrys</taxon>
    </lineage>
</organism>
<evidence type="ECO:0000256" key="5">
    <source>
        <dbReference type="SAM" id="Coils"/>
    </source>
</evidence>
<dbReference type="InterPro" id="IPR014001">
    <property type="entry name" value="Helicase_ATP-bd"/>
</dbReference>
<dbReference type="Gene3D" id="3.40.50.300">
    <property type="entry name" value="P-loop containing nucleotide triphosphate hydrolases"/>
    <property type="match status" value="2"/>
</dbReference>
<evidence type="ECO:0000256" key="3">
    <source>
        <dbReference type="ARBA" id="ARBA00022806"/>
    </source>
</evidence>
<sequence length="1699" mass="190439">MSDPASQHEALKRWRKVLRPRRVDIVGDFAGKELFGIHGEALIAHCLTQAEVDYDGGFQMLHAVHAVESFLSNLQQRGCSFHILWFDDYETLSAPSASRANLHKYVLTRTVLKEHLRHVPETAGNETDDRGPRPDRGINFDFSSPSSSAFQTYASQNPLHFILCSGDPEDDCSADGLAIMSHFAWMGYTLGFFNNFEFKSSKVHVNIATSPPSSSIPIRESEDPQTDTPDDDLSSLMERLEQHSLKAGLELSIRDQVALVACAAILSETPTTESKMHAAAIMAHNELLSHTTLTQRSYDEPENLSNSPKDLFLKRYAEIANQIIIIMSKTHRLEGPDKDLFDLVDGRLFRHLTLRISCSSGKKFTIPHWNLLDDLVDSSTLRDLPDLYRQEPTGGTMDSSHKSVDLVEKVHAVLPFSHPVLDKYLDDVRLDTDTAREPNSNSRIFQELTHWHNAKRPIDPKKQVQQPPGFWARKRNQKLMADTIAYSASLTNSSGKNIVPEIVVVQNPNRSGATAKVVKQKQPQKPTKAGKKPSGKQAALDAAKEKQVERSQSKASNVVRFWDDQCRSFETERTPVQRYAKAVKYLLDLSATDAETVGNEVLLYLCQCLNLVRKSFKNPASVYGLNVLALAWSHVLEMRKLPMNNIVFKHAELIASGLRLSLGSPSGPADTRKLPWSVSVNKTEWDLPIPAAEFQLEHCGPYLERSFDSAPDARVTFNPDAWQRKVLDAIDDNSSLFVVAPTSAGKTFISFYAMKKALQDSDDDVLVYVAPTKALVNQIAAEIQARFTKSYKHDGRSVWAIHTRDYRINNPTGCQVLVTVPHILQIMLLAPSNAKKENSWARRVKRIIFDEVHCIGQADDGIIWEQLLLMAPCPIIALSATVGNPLEFKEWLSGTQKAKGFELVMVTHSARYSDLRKFLYVPPQEFNFEGHKPVERLPLQGLDAEGASPKFVFVHPVTTINSKDAGKLEDMSLEPRDCLQLWRAMESSESEAFPLKTKLIAQPSQNGLMKSDVLAWEAKLKQQLHSWMTHPESPFSRCQEILASKAPKEDVNRKTGDTALQLLVDLRSHGALPAILFNFDRDECETTLQSVQSVLEKAEEKYRETSSAWKRKIAEYEKWKKAAAKFRPVKSTSQPGMSKTELAREQASQESSSFAAFSPDEPIPDFSFADMTKISRDELDRLLAPLQGRVADHFITGIRRGLGVHHSGMNRKYRQVIEVLFRRSVLTVVIATGTLALGINMPCKTVAFTGDSVFLTALNYRQASGRAGRRGFDLLGNVVFHGIPQHRAMEIMSARLPDLRGTFPISVTLILRLFGLLHGTDDSDYAVKMIESIFTQTRLFLGGPASRMSTTHHLRFSIEYLRRQNLLSSNGNPLGFAGLVGHLYFTENAVFAFHSLLKEGYFHDLCEDINNEGKRSEIILTLVHVLCHLFCRIPVPHYANKAWLEEVVNPSPSIIVLPELPQKAKDILHAHNKETLDIFASYIHTYSKQHLQDSIDNELPFTKRRAAPEHATGLNEFGIQTLPTPVIRSPFAALSGHTDEFKNVHDLVATARAGVFLDESAVPYIPIYPDETNNVPFNAYILDFFKHGDLQALIRDNGIKRGDVWFRLKDFSLVVATLIASFESLLRTDAEFDDSTMADIQDDGGIEESLDDDQAASTEKSTDGHVGNGIVNGSSILRVYRALKLLNEEFDEKFKKVWA</sequence>
<feature type="region of interest" description="Disordered" evidence="6">
    <location>
        <begin position="514"/>
        <end position="538"/>
    </location>
</feature>
<evidence type="ECO:0000313" key="10">
    <source>
        <dbReference type="Proteomes" id="UP000028045"/>
    </source>
</evidence>
<keyword evidence="3" id="KW-0347">Helicase</keyword>
<proteinExistence type="predicted"/>
<feature type="compositionally biased region" description="Acidic residues" evidence="6">
    <location>
        <begin position="223"/>
        <end position="233"/>
    </location>
</feature>
<keyword evidence="10" id="KW-1185">Reference proteome</keyword>
<gene>
    <name evidence="9" type="ORF">S7711_06515</name>
</gene>
<feature type="domain" description="Helicase C-terminal" evidence="8">
    <location>
        <begin position="1149"/>
        <end position="1311"/>
    </location>
</feature>
<dbReference type="EMBL" id="KL647473">
    <property type="protein sequence ID" value="KEY74829.1"/>
    <property type="molecule type" value="Genomic_DNA"/>
</dbReference>
<name>A0A084BBA0_STACB</name>
<dbReference type="InterPro" id="IPR055124">
    <property type="entry name" value="PIN-like_DDX60"/>
</dbReference>
<dbReference type="InterPro" id="IPR027417">
    <property type="entry name" value="P-loop_NTPase"/>
</dbReference>
<dbReference type="Pfam" id="PF00271">
    <property type="entry name" value="Helicase_C"/>
    <property type="match status" value="1"/>
</dbReference>
<dbReference type="SUPFAM" id="SSF52540">
    <property type="entry name" value="P-loop containing nucleoside triphosphate hydrolases"/>
    <property type="match status" value="1"/>
</dbReference>
<dbReference type="InterPro" id="IPR052431">
    <property type="entry name" value="SKI2_subfamily_helicases"/>
</dbReference>
<dbReference type="PANTHER" id="PTHR44533:SF4">
    <property type="entry name" value="DEAD_H RNA HELICASE, PUTATIVE-RELATED"/>
    <property type="match status" value="1"/>
</dbReference>
<dbReference type="PROSITE" id="PS51192">
    <property type="entry name" value="HELICASE_ATP_BIND_1"/>
    <property type="match status" value="1"/>
</dbReference>
<feature type="coiled-coil region" evidence="5">
    <location>
        <begin position="1081"/>
        <end position="1108"/>
    </location>
</feature>
<dbReference type="PANTHER" id="PTHR44533">
    <property type="entry name" value="DEAD/H RNA HELICASE, PUTATIVE-RELATED"/>
    <property type="match status" value="1"/>
</dbReference>
<dbReference type="SMART" id="SM00487">
    <property type="entry name" value="DEXDc"/>
    <property type="match status" value="1"/>
</dbReference>
<evidence type="ECO:0000256" key="1">
    <source>
        <dbReference type="ARBA" id="ARBA00022741"/>
    </source>
</evidence>
<keyword evidence="5" id="KW-0175">Coiled coil</keyword>
<feature type="compositionally biased region" description="Low complexity" evidence="6">
    <location>
        <begin position="514"/>
        <end position="527"/>
    </location>
</feature>
<dbReference type="FunFam" id="3.40.50.300:FF:001039">
    <property type="entry name" value="ATP-dependent RNA helicase DDX60"/>
    <property type="match status" value="1"/>
</dbReference>
<feature type="region of interest" description="Disordered" evidence="6">
    <location>
        <begin position="209"/>
        <end position="233"/>
    </location>
</feature>
<dbReference type="Proteomes" id="UP000028045">
    <property type="component" value="Unassembled WGS sequence"/>
</dbReference>
<keyword evidence="1" id="KW-0547">Nucleotide-binding</keyword>
<evidence type="ECO:0008006" key="11">
    <source>
        <dbReference type="Google" id="ProtNLM"/>
    </source>
</evidence>
<feature type="compositionally biased region" description="Basic and acidic residues" evidence="6">
    <location>
        <begin position="127"/>
        <end position="137"/>
    </location>
</feature>
<dbReference type="Pfam" id="PF26076">
    <property type="entry name" value="WHD_DDX60"/>
    <property type="match status" value="1"/>
</dbReference>
<dbReference type="GO" id="GO:0003676">
    <property type="term" value="F:nucleic acid binding"/>
    <property type="evidence" value="ECO:0007669"/>
    <property type="project" value="InterPro"/>
</dbReference>
<dbReference type="Pfam" id="PF00270">
    <property type="entry name" value="DEAD"/>
    <property type="match status" value="1"/>
</dbReference>
<accession>A0A084BBA0</accession>
<protein>
    <recommendedName>
        <fullName evidence="11">Helicase ATP-binding domain-containing protein</fullName>
    </recommendedName>
</protein>
<feature type="region of interest" description="Disordered" evidence="6">
    <location>
        <begin position="118"/>
        <end position="137"/>
    </location>
</feature>
<keyword evidence="2" id="KW-0378">Hydrolase</keyword>
<dbReference type="InterPro" id="IPR001650">
    <property type="entry name" value="Helicase_C-like"/>
</dbReference>
<dbReference type="HOGENOM" id="CLU_002305_2_0_1"/>